<dbReference type="InterPro" id="IPR011011">
    <property type="entry name" value="Znf_FYVE_PHD"/>
</dbReference>
<dbReference type="SUPFAM" id="SSF57903">
    <property type="entry name" value="FYVE/PHD zinc finger"/>
    <property type="match status" value="1"/>
</dbReference>
<evidence type="ECO:0008006" key="3">
    <source>
        <dbReference type="Google" id="ProtNLM"/>
    </source>
</evidence>
<dbReference type="InterPro" id="IPR013083">
    <property type="entry name" value="Znf_RING/FYVE/PHD"/>
</dbReference>
<dbReference type="STRING" id="7167.A0A182FKR1"/>
<keyword evidence="2" id="KW-1185">Reference proteome</keyword>
<dbReference type="Proteomes" id="UP000069272">
    <property type="component" value="Chromosome 3R"/>
</dbReference>
<accession>A0A182FKR1</accession>
<dbReference type="VEuPathDB" id="VectorBase:AALB20_026327"/>
<evidence type="ECO:0000313" key="2">
    <source>
        <dbReference type="Proteomes" id="UP000069272"/>
    </source>
</evidence>
<dbReference type="Gene3D" id="3.30.40.10">
    <property type="entry name" value="Zinc/RING finger domain, C3HC4 (zinc finger)"/>
    <property type="match status" value="1"/>
</dbReference>
<organism evidence="1 2">
    <name type="scientific">Anopheles albimanus</name>
    <name type="common">New world malaria mosquito</name>
    <dbReference type="NCBI Taxonomy" id="7167"/>
    <lineage>
        <taxon>Eukaryota</taxon>
        <taxon>Metazoa</taxon>
        <taxon>Ecdysozoa</taxon>
        <taxon>Arthropoda</taxon>
        <taxon>Hexapoda</taxon>
        <taxon>Insecta</taxon>
        <taxon>Pterygota</taxon>
        <taxon>Neoptera</taxon>
        <taxon>Endopterygota</taxon>
        <taxon>Diptera</taxon>
        <taxon>Nematocera</taxon>
        <taxon>Culicoidea</taxon>
        <taxon>Culicidae</taxon>
        <taxon>Anophelinae</taxon>
        <taxon>Anopheles</taxon>
    </lineage>
</organism>
<protein>
    <recommendedName>
        <fullName evidence="3">PHD-type domain-containing protein</fullName>
    </recommendedName>
</protein>
<reference evidence="1 2" key="1">
    <citation type="journal article" date="2017" name="G3 (Bethesda)">
        <title>The Physical Genome Mapping of Anopheles albimanus Corrected Scaffold Misassemblies and Identified Interarm Rearrangements in Genus Anopheles.</title>
        <authorList>
            <person name="Artemov G.N."/>
            <person name="Peery A.N."/>
            <person name="Jiang X."/>
            <person name="Tu Z."/>
            <person name="Stegniy V.N."/>
            <person name="Sharakhova M.V."/>
            <person name="Sharakhov I.V."/>
        </authorList>
    </citation>
    <scope>NUCLEOTIDE SEQUENCE [LARGE SCALE GENOMIC DNA]</scope>
    <source>
        <strain evidence="1 2">ALBI9_A</strain>
    </source>
</reference>
<dbReference type="VEuPathDB" id="VectorBase:AALB007119"/>
<reference evidence="1" key="2">
    <citation type="submission" date="2022-08" db="UniProtKB">
        <authorList>
            <consortium name="EnsemblMetazoa"/>
        </authorList>
    </citation>
    <scope>IDENTIFICATION</scope>
    <source>
        <strain evidence="1">STECLA/ALBI9_A</strain>
    </source>
</reference>
<dbReference type="EnsemblMetazoa" id="AALB007119-RA">
    <property type="protein sequence ID" value="AALB007119-PA"/>
    <property type="gene ID" value="AALB007119"/>
</dbReference>
<proteinExistence type="predicted"/>
<evidence type="ECO:0000313" key="1">
    <source>
        <dbReference type="EnsemblMetazoa" id="AALB007119-PA"/>
    </source>
</evidence>
<dbReference type="AlphaFoldDB" id="A0A182FKR1"/>
<sequence length="237" mass="25900">MDADDGNFQCAGFCKKAFHGKCLGLSPTIRKELHRNPQLLWVCHGCSDLMGDVASKMKSVVLSELSPMLDQMRCNILTEVDRRITHLIELSHSPIAEVQRQTVVSQAGVSSDDSYAAVTKDRLPNHRLDASAGSLQPPLAVGTAPKTILKTVPTQQSRLWLFFSRLATDTTDEQVADMVCYDVVVLTETWLNDSIPSSLIFGDKYTVIRTDRNGNNSSRADGGGVLIAVSSSFKTSI</sequence>
<name>A0A182FKR1_ANOAL</name>